<keyword evidence="2" id="KW-0433">Leucine-rich repeat</keyword>
<evidence type="ECO:0000256" key="5">
    <source>
        <dbReference type="ARBA" id="ARBA00023136"/>
    </source>
</evidence>
<evidence type="ECO:0000313" key="9">
    <source>
        <dbReference type="Proteomes" id="UP000230069"/>
    </source>
</evidence>
<feature type="chain" id="PRO_5013908779" description="Leucine-rich repeat-containing N-terminal plant-type domain-containing protein" evidence="6">
    <location>
        <begin position="28"/>
        <end position="247"/>
    </location>
</feature>
<keyword evidence="9" id="KW-1185">Reference proteome</keyword>
<reference evidence="8 9" key="1">
    <citation type="submission" date="2017-09" db="EMBL/GenBank/DDBJ databases">
        <title>WGS assembly of Aquilegia coerulea Goldsmith.</title>
        <authorList>
            <person name="Hodges S."/>
            <person name="Kramer E."/>
            <person name="Nordborg M."/>
            <person name="Tomkins J."/>
            <person name="Borevitz J."/>
            <person name="Derieg N."/>
            <person name="Yan J."/>
            <person name="Mihaltcheva S."/>
            <person name="Hayes R.D."/>
            <person name="Rokhsar D."/>
        </authorList>
    </citation>
    <scope>NUCLEOTIDE SEQUENCE [LARGE SCALE GENOMIC DNA]</scope>
    <source>
        <strain evidence="9">cv. Goldsmith</strain>
    </source>
</reference>
<dbReference type="AlphaFoldDB" id="A0A2G5DL49"/>
<name>A0A2G5DL49_AQUCA</name>
<dbReference type="InterPro" id="IPR001611">
    <property type="entry name" value="Leu-rich_rpt"/>
</dbReference>
<evidence type="ECO:0000256" key="6">
    <source>
        <dbReference type="SAM" id="SignalP"/>
    </source>
</evidence>
<feature type="signal peptide" evidence="6">
    <location>
        <begin position="1"/>
        <end position="27"/>
    </location>
</feature>
<keyword evidence="4" id="KW-0677">Repeat</keyword>
<dbReference type="Pfam" id="PF08263">
    <property type="entry name" value="LRRNT_2"/>
    <property type="match status" value="1"/>
</dbReference>
<dbReference type="GO" id="GO:0016020">
    <property type="term" value="C:membrane"/>
    <property type="evidence" value="ECO:0007669"/>
    <property type="project" value="UniProtKB-SubCell"/>
</dbReference>
<feature type="domain" description="Leucine-rich repeat-containing N-terminal plant-type" evidence="7">
    <location>
        <begin position="30"/>
        <end position="71"/>
    </location>
</feature>
<keyword evidence="3 6" id="KW-0732">Signal</keyword>
<dbReference type="FunFam" id="3.80.10.10:FF:000400">
    <property type="entry name" value="Nuclear pore complex protein NUP107"/>
    <property type="match status" value="1"/>
</dbReference>
<evidence type="ECO:0000256" key="3">
    <source>
        <dbReference type="ARBA" id="ARBA00022729"/>
    </source>
</evidence>
<dbReference type="EMBL" id="KZ305035">
    <property type="protein sequence ID" value="PIA43977.1"/>
    <property type="molecule type" value="Genomic_DNA"/>
</dbReference>
<gene>
    <name evidence="8" type="ORF">AQUCO_01800205v1</name>
</gene>
<dbReference type="InterPro" id="IPR013210">
    <property type="entry name" value="LRR_N_plant-typ"/>
</dbReference>
<evidence type="ECO:0000256" key="4">
    <source>
        <dbReference type="ARBA" id="ARBA00022737"/>
    </source>
</evidence>
<dbReference type="PANTHER" id="PTHR48007:SF64">
    <property type="entry name" value="POLLEN RECEPTOR-LIKE KINASE 1"/>
    <property type="match status" value="1"/>
</dbReference>
<dbReference type="Pfam" id="PF00560">
    <property type="entry name" value="LRR_1"/>
    <property type="match status" value="1"/>
</dbReference>
<dbReference type="Gene3D" id="3.80.10.10">
    <property type="entry name" value="Ribonuclease Inhibitor"/>
    <property type="match status" value="1"/>
</dbReference>
<keyword evidence="5" id="KW-0472">Membrane</keyword>
<dbReference type="Pfam" id="PF13855">
    <property type="entry name" value="LRR_8"/>
    <property type="match status" value="1"/>
</dbReference>
<dbReference type="OrthoDB" id="418615at2759"/>
<sequence>MAPINLCFPSHLTLVVIFFLCVVTASGVSESEILLKIKASLGNADVPLRNWNVSAVPCNGNTSFWVGVICTNEGKVWGLQLENMSLSGIIDIDTLVELQNLRTISIMNNRFEGPIPNIKKLSALKNLYLSNNSFSGQIPDDAFNEMVWLKKLYMSYNKFTGPIPSSLTKLPKLTELMLNDNQFQGRIPDFPQNELQLVNVSNNQLDGPIPPSLGKIMNSTLVSVHARTNHHHPLNHQHPPSWVRYIG</sequence>
<protein>
    <recommendedName>
        <fullName evidence="7">Leucine-rich repeat-containing N-terminal plant-type domain-containing protein</fullName>
    </recommendedName>
</protein>
<dbReference type="Proteomes" id="UP000230069">
    <property type="component" value="Unassembled WGS sequence"/>
</dbReference>
<organism evidence="8 9">
    <name type="scientific">Aquilegia coerulea</name>
    <name type="common">Rocky mountain columbine</name>
    <dbReference type="NCBI Taxonomy" id="218851"/>
    <lineage>
        <taxon>Eukaryota</taxon>
        <taxon>Viridiplantae</taxon>
        <taxon>Streptophyta</taxon>
        <taxon>Embryophyta</taxon>
        <taxon>Tracheophyta</taxon>
        <taxon>Spermatophyta</taxon>
        <taxon>Magnoliopsida</taxon>
        <taxon>Ranunculales</taxon>
        <taxon>Ranunculaceae</taxon>
        <taxon>Thalictroideae</taxon>
        <taxon>Aquilegia</taxon>
    </lineage>
</organism>
<accession>A0A2G5DL49</accession>
<dbReference type="PANTHER" id="PTHR48007">
    <property type="entry name" value="LEUCINE-RICH REPEAT RECEPTOR-LIKE PROTEIN KINASE PXC1"/>
    <property type="match status" value="1"/>
</dbReference>
<comment type="subcellular location">
    <subcellularLocation>
        <location evidence="1">Membrane</location>
    </subcellularLocation>
</comment>
<evidence type="ECO:0000313" key="8">
    <source>
        <dbReference type="EMBL" id="PIA43977.1"/>
    </source>
</evidence>
<dbReference type="SUPFAM" id="SSF52058">
    <property type="entry name" value="L domain-like"/>
    <property type="match status" value="1"/>
</dbReference>
<evidence type="ECO:0000256" key="1">
    <source>
        <dbReference type="ARBA" id="ARBA00004370"/>
    </source>
</evidence>
<evidence type="ECO:0000256" key="2">
    <source>
        <dbReference type="ARBA" id="ARBA00022614"/>
    </source>
</evidence>
<proteinExistence type="predicted"/>
<dbReference type="InParanoid" id="A0A2G5DL49"/>
<evidence type="ECO:0000259" key="7">
    <source>
        <dbReference type="Pfam" id="PF08263"/>
    </source>
</evidence>
<dbReference type="InterPro" id="IPR046959">
    <property type="entry name" value="PRK1-6/SRF4-like"/>
</dbReference>
<dbReference type="InterPro" id="IPR032675">
    <property type="entry name" value="LRR_dom_sf"/>
</dbReference>
<dbReference type="STRING" id="218851.A0A2G5DL49"/>